<dbReference type="RefSeq" id="WP_178933108.1">
    <property type="nucleotide sequence ID" value="NZ_JACBAZ010000004.1"/>
</dbReference>
<protein>
    <submittedName>
        <fullName evidence="3">Uncharacterized protein</fullName>
    </submittedName>
</protein>
<sequence length="203" mass="23156">MNTIQKVTLLFGSLAIALPGFAQASNKSVLHNKRHNVRIMRNDDGSFTEFRKSSDERVIERRNYHDRQGGNGDRVLRMSIIYRKDVHGKLRSGRIHDGTGKILYRVVYGYHKTTGQLVAENMYDARVKRTEVVTDPQSGEAKEVEVPVRKLYHRYDAQGRRAKPIVFCLPAGKRAEELFGPDGSSHIEDPWKKTANPNARPTR</sequence>
<evidence type="ECO:0000313" key="3">
    <source>
        <dbReference type="EMBL" id="NWK56324.1"/>
    </source>
</evidence>
<reference evidence="3 4" key="1">
    <citation type="submission" date="2020-07" db="EMBL/GenBank/DDBJ databases">
        <title>Roseicoccus Jingziensis gen. nov., sp. nov., isolated from coastal seawater.</title>
        <authorList>
            <person name="Feng X."/>
        </authorList>
    </citation>
    <scope>NUCLEOTIDE SEQUENCE [LARGE SCALE GENOMIC DNA]</scope>
    <source>
        <strain evidence="3 4">N1E253</strain>
    </source>
</reference>
<dbReference type="EMBL" id="JACBAZ010000004">
    <property type="protein sequence ID" value="NWK56324.1"/>
    <property type="molecule type" value="Genomic_DNA"/>
</dbReference>
<evidence type="ECO:0000256" key="1">
    <source>
        <dbReference type="SAM" id="MobiDB-lite"/>
    </source>
</evidence>
<name>A0A851GQ92_9BACT</name>
<evidence type="ECO:0000313" key="4">
    <source>
        <dbReference type="Proteomes" id="UP000557872"/>
    </source>
</evidence>
<evidence type="ECO:0000256" key="2">
    <source>
        <dbReference type="SAM" id="SignalP"/>
    </source>
</evidence>
<organism evidence="3 4">
    <name type="scientific">Oceaniferula marina</name>
    <dbReference type="NCBI Taxonomy" id="2748318"/>
    <lineage>
        <taxon>Bacteria</taxon>
        <taxon>Pseudomonadati</taxon>
        <taxon>Verrucomicrobiota</taxon>
        <taxon>Verrucomicrobiia</taxon>
        <taxon>Verrucomicrobiales</taxon>
        <taxon>Verrucomicrobiaceae</taxon>
        <taxon>Oceaniferula</taxon>
    </lineage>
</organism>
<accession>A0A851GQ92</accession>
<keyword evidence="2" id="KW-0732">Signal</keyword>
<feature type="chain" id="PRO_5032497646" evidence="2">
    <location>
        <begin position="25"/>
        <end position="203"/>
    </location>
</feature>
<proteinExistence type="predicted"/>
<keyword evidence="4" id="KW-1185">Reference proteome</keyword>
<gene>
    <name evidence="3" type="ORF">HW115_11935</name>
</gene>
<dbReference type="AlphaFoldDB" id="A0A851GQ92"/>
<feature type="region of interest" description="Disordered" evidence="1">
    <location>
        <begin position="179"/>
        <end position="203"/>
    </location>
</feature>
<dbReference type="Proteomes" id="UP000557872">
    <property type="component" value="Unassembled WGS sequence"/>
</dbReference>
<feature type="signal peptide" evidence="2">
    <location>
        <begin position="1"/>
        <end position="24"/>
    </location>
</feature>
<comment type="caution">
    <text evidence="3">The sequence shown here is derived from an EMBL/GenBank/DDBJ whole genome shotgun (WGS) entry which is preliminary data.</text>
</comment>